<dbReference type="PANTHER" id="PTHR42879:SF2">
    <property type="entry name" value="3-OXOACYL-[ACYL-CARRIER-PROTEIN] REDUCTASE FABG"/>
    <property type="match status" value="1"/>
</dbReference>
<dbReference type="NCBIfam" id="NF047420">
    <property type="entry name" value="EF_P_mod_YmfI"/>
    <property type="match status" value="1"/>
</dbReference>
<evidence type="ECO:0000256" key="3">
    <source>
        <dbReference type="ARBA" id="ARBA00023221"/>
    </source>
</evidence>
<dbReference type="GO" id="GO:0016491">
    <property type="term" value="F:oxidoreductase activity"/>
    <property type="evidence" value="ECO:0007669"/>
    <property type="project" value="UniProtKB-KW"/>
</dbReference>
<keyword evidence="6" id="KW-1185">Reference proteome</keyword>
<evidence type="ECO:0000313" key="6">
    <source>
        <dbReference type="Proteomes" id="UP000249377"/>
    </source>
</evidence>
<dbReference type="FunFam" id="3.40.50.720:FF:000173">
    <property type="entry name" value="3-oxoacyl-[acyl-carrier protein] reductase"/>
    <property type="match status" value="1"/>
</dbReference>
<keyword evidence="2" id="KW-0560">Oxidoreductase</keyword>
<reference evidence="5 6" key="1">
    <citation type="submission" date="2018-06" db="EMBL/GenBank/DDBJ databases">
        <title>Noncontiguous genome sequence of Ruminococcaceae bacterium ASD2818.</title>
        <authorList>
            <person name="Chaplin A.V."/>
            <person name="Sokolova S.R."/>
            <person name="Kochetkova T.O."/>
            <person name="Goltsov A.Y."/>
            <person name="Trofimov D.Y."/>
            <person name="Efimov B.A."/>
        </authorList>
    </citation>
    <scope>NUCLEOTIDE SEQUENCE [LARGE SCALE GENOMIC DNA]</scope>
    <source>
        <strain evidence="5 6">ASD2818</strain>
    </source>
</reference>
<dbReference type="InterPro" id="IPR057326">
    <property type="entry name" value="KR_dom"/>
</dbReference>
<dbReference type="InterPro" id="IPR002347">
    <property type="entry name" value="SDR_fam"/>
</dbReference>
<dbReference type="Pfam" id="PF13561">
    <property type="entry name" value="adh_short_C2"/>
    <property type="match status" value="1"/>
</dbReference>
<dbReference type="EMBL" id="QLYR01000007">
    <property type="protein sequence ID" value="RAQ28188.1"/>
    <property type="molecule type" value="Genomic_DNA"/>
</dbReference>
<evidence type="ECO:0000256" key="1">
    <source>
        <dbReference type="ARBA" id="ARBA00006484"/>
    </source>
</evidence>
<organism evidence="5 6">
    <name type="scientific">Hydrogeniiclostridium mannosilyticum</name>
    <dbReference type="NCBI Taxonomy" id="2764322"/>
    <lineage>
        <taxon>Bacteria</taxon>
        <taxon>Bacillati</taxon>
        <taxon>Bacillota</taxon>
        <taxon>Clostridia</taxon>
        <taxon>Eubacteriales</taxon>
        <taxon>Acutalibacteraceae</taxon>
        <taxon>Hydrogeniiclostridium</taxon>
    </lineage>
</organism>
<evidence type="ECO:0000313" key="5">
    <source>
        <dbReference type="EMBL" id="RAQ28188.1"/>
    </source>
</evidence>
<dbReference type="GO" id="GO:0008202">
    <property type="term" value="P:steroid metabolic process"/>
    <property type="evidence" value="ECO:0007669"/>
    <property type="project" value="UniProtKB-KW"/>
</dbReference>
<dbReference type="SUPFAM" id="SSF51735">
    <property type="entry name" value="NAD(P)-binding Rossmann-fold domains"/>
    <property type="match status" value="1"/>
</dbReference>
<dbReference type="PRINTS" id="PR00081">
    <property type="entry name" value="GDHRDH"/>
</dbReference>
<comment type="similarity">
    <text evidence="1">Belongs to the short-chain dehydrogenases/reductases (SDR) family.</text>
</comment>
<dbReference type="AlphaFoldDB" id="A0A328UCM8"/>
<comment type="caution">
    <text evidence="5">The sequence shown here is derived from an EMBL/GenBank/DDBJ whole genome shotgun (WGS) entry which is preliminary data.</text>
</comment>
<dbReference type="GO" id="GO:0032787">
    <property type="term" value="P:monocarboxylic acid metabolic process"/>
    <property type="evidence" value="ECO:0007669"/>
    <property type="project" value="UniProtKB-ARBA"/>
</dbReference>
<dbReference type="InterPro" id="IPR050259">
    <property type="entry name" value="SDR"/>
</dbReference>
<dbReference type="RefSeq" id="WP_112333144.1">
    <property type="nucleotide sequence ID" value="NZ_JBKYJQ010000002.1"/>
</dbReference>
<keyword evidence="3" id="KW-0753">Steroid metabolism</keyword>
<dbReference type="PANTHER" id="PTHR42879">
    <property type="entry name" value="3-OXOACYL-(ACYL-CARRIER-PROTEIN) REDUCTASE"/>
    <property type="match status" value="1"/>
</dbReference>
<evidence type="ECO:0000259" key="4">
    <source>
        <dbReference type="SMART" id="SM00822"/>
    </source>
</evidence>
<accession>A0A328UCM8</accession>
<dbReference type="Gene3D" id="3.40.50.720">
    <property type="entry name" value="NAD(P)-binding Rossmann-like Domain"/>
    <property type="match status" value="1"/>
</dbReference>
<protein>
    <submittedName>
        <fullName evidence="5">3-oxoacyl-ACP reductase</fullName>
    </submittedName>
</protein>
<dbReference type="NCBIfam" id="NF009466">
    <property type="entry name" value="PRK12826.1-2"/>
    <property type="match status" value="1"/>
</dbReference>
<name>A0A328UCM8_9FIRM</name>
<keyword evidence="3" id="KW-0443">Lipid metabolism</keyword>
<dbReference type="PROSITE" id="PS00061">
    <property type="entry name" value="ADH_SHORT"/>
    <property type="match status" value="1"/>
</dbReference>
<gene>
    <name evidence="5" type="ORF">DPQ25_10585</name>
</gene>
<sequence length="245" mass="25578">MTESPVKTALVTGGAGGIGQAVCRRLAREGYRVIVHYHTSARQAQAIARELNQKAGPGHLALAADVGDRQAVEALFAQAGPVDVLVNNSGIAQQKLFTDITDEDWDTMFRTDVKGVFLCCQAALPYMIHQKSGSIINISSMWGQVGASCEAHYSAAKAAVIGLTKALAKELGPSGIRVNCIAPGVILTPMNRSLSAGDLEALREETPLEQLGDPAHIADAVAFLAGGQASFITGQVLGVNGGFVI</sequence>
<feature type="domain" description="Ketoreductase" evidence="4">
    <location>
        <begin position="7"/>
        <end position="184"/>
    </location>
</feature>
<proteinExistence type="inferred from homology"/>
<dbReference type="PRINTS" id="PR00080">
    <property type="entry name" value="SDRFAMILY"/>
</dbReference>
<evidence type="ECO:0000256" key="2">
    <source>
        <dbReference type="ARBA" id="ARBA00023002"/>
    </source>
</evidence>
<dbReference type="InterPro" id="IPR020904">
    <property type="entry name" value="Sc_DH/Rdtase_CS"/>
</dbReference>
<dbReference type="SMART" id="SM00822">
    <property type="entry name" value="PKS_KR"/>
    <property type="match status" value="1"/>
</dbReference>
<dbReference type="InterPro" id="IPR036291">
    <property type="entry name" value="NAD(P)-bd_dom_sf"/>
</dbReference>
<dbReference type="Proteomes" id="UP000249377">
    <property type="component" value="Unassembled WGS sequence"/>
</dbReference>